<reference evidence="6" key="1">
    <citation type="journal article" date="2019" name="Int. J. Syst. Evol. Microbiol.">
        <title>The Global Catalogue of Microorganisms (GCM) 10K type strain sequencing project: providing services to taxonomists for standard genome sequencing and annotation.</title>
        <authorList>
            <consortium name="The Broad Institute Genomics Platform"/>
            <consortium name="The Broad Institute Genome Sequencing Center for Infectious Disease"/>
            <person name="Wu L."/>
            <person name="Ma J."/>
        </authorList>
    </citation>
    <scope>NUCLEOTIDE SEQUENCE [LARGE SCALE GENOMIC DNA]</scope>
    <source>
        <strain evidence="6">CGMCC 1.15044</strain>
    </source>
</reference>
<evidence type="ECO:0000259" key="4">
    <source>
        <dbReference type="PROSITE" id="PS50893"/>
    </source>
</evidence>
<keyword evidence="1" id="KW-0813">Transport</keyword>
<dbReference type="PROSITE" id="PS50893">
    <property type="entry name" value="ABC_TRANSPORTER_2"/>
    <property type="match status" value="1"/>
</dbReference>
<dbReference type="Pfam" id="PF00005">
    <property type="entry name" value="ABC_tran"/>
    <property type="match status" value="1"/>
</dbReference>
<accession>A0ABQ1FY09</accession>
<dbReference type="CDD" id="cd03230">
    <property type="entry name" value="ABC_DR_subfamily_A"/>
    <property type="match status" value="1"/>
</dbReference>
<feature type="domain" description="ABC transporter" evidence="4">
    <location>
        <begin position="22"/>
        <end position="245"/>
    </location>
</feature>
<dbReference type="InterPro" id="IPR003439">
    <property type="entry name" value="ABC_transporter-like_ATP-bd"/>
</dbReference>
<evidence type="ECO:0000256" key="1">
    <source>
        <dbReference type="ARBA" id="ARBA00022448"/>
    </source>
</evidence>
<dbReference type="InterPro" id="IPR051782">
    <property type="entry name" value="ABC_Transporter_VariousFunc"/>
</dbReference>
<keyword evidence="2" id="KW-0547">Nucleotide-binding</keyword>
<dbReference type="SUPFAM" id="SSF52540">
    <property type="entry name" value="P-loop containing nucleoside triphosphate hydrolases"/>
    <property type="match status" value="1"/>
</dbReference>
<evidence type="ECO:0000313" key="5">
    <source>
        <dbReference type="EMBL" id="GGA32668.1"/>
    </source>
</evidence>
<dbReference type="PANTHER" id="PTHR42939:SF2">
    <property type="entry name" value="ABC-TYPE TRANSPORTER ATP-BINDING PROTEIN ECSA"/>
    <property type="match status" value="1"/>
</dbReference>
<evidence type="ECO:0000256" key="3">
    <source>
        <dbReference type="ARBA" id="ARBA00022840"/>
    </source>
</evidence>
<sequence length="251" mass="27775">MDKDSSMRENESGVRKKNGSSVLDVQIRKAGYEQAQNRISGIRLQVKPGGLTGLIGPNGAGKSTTIKAIIGILPFADADIAFRGGKGSYAYVPEQPVYYETLTLWEHLALAAAVYELPDEVWVPRSEQLLTRFRMEDARHLLPGGFSKGMLQKMMLMIGFLSKPDVYIVDEPFIGLDPRATRDFLSLLDEERSRGAGILMSTHVLDTAERICDDFVLVNQGQMAAEGTLEDIRKQCGRPEASLFDCFDLLT</sequence>
<keyword evidence="3 5" id="KW-0067">ATP-binding</keyword>
<dbReference type="EMBL" id="BMHF01000004">
    <property type="protein sequence ID" value="GGA32668.1"/>
    <property type="molecule type" value="Genomic_DNA"/>
</dbReference>
<dbReference type="PANTHER" id="PTHR42939">
    <property type="entry name" value="ABC TRANSPORTER ATP-BINDING PROTEIN ALBC-RELATED"/>
    <property type="match status" value="1"/>
</dbReference>
<protein>
    <submittedName>
        <fullName evidence="5">Multidrug ABC transporter ATP-binding protein</fullName>
    </submittedName>
</protein>
<gene>
    <name evidence="5" type="ORF">GCM10010917_17240</name>
</gene>
<evidence type="ECO:0000256" key="2">
    <source>
        <dbReference type="ARBA" id="ARBA00022741"/>
    </source>
</evidence>
<name>A0ABQ1FY09_9BACL</name>
<organism evidence="5 6">
    <name type="scientific">Paenibacillus physcomitrellae</name>
    <dbReference type="NCBI Taxonomy" id="1619311"/>
    <lineage>
        <taxon>Bacteria</taxon>
        <taxon>Bacillati</taxon>
        <taxon>Bacillota</taxon>
        <taxon>Bacilli</taxon>
        <taxon>Bacillales</taxon>
        <taxon>Paenibacillaceae</taxon>
        <taxon>Paenibacillus</taxon>
    </lineage>
</organism>
<dbReference type="Gene3D" id="3.40.50.300">
    <property type="entry name" value="P-loop containing nucleotide triphosphate hydrolases"/>
    <property type="match status" value="1"/>
</dbReference>
<keyword evidence="6" id="KW-1185">Reference proteome</keyword>
<dbReference type="GO" id="GO:0005524">
    <property type="term" value="F:ATP binding"/>
    <property type="evidence" value="ECO:0007669"/>
    <property type="project" value="UniProtKB-KW"/>
</dbReference>
<dbReference type="InterPro" id="IPR027417">
    <property type="entry name" value="P-loop_NTPase"/>
</dbReference>
<dbReference type="Proteomes" id="UP000609323">
    <property type="component" value="Unassembled WGS sequence"/>
</dbReference>
<dbReference type="InterPro" id="IPR003593">
    <property type="entry name" value="AAA+_ATPase"/>
</dbReference>
<comment type="caution">
    <text evidence="5">The sequence shown here is derived from an EMBL/GenBank/DDBJ whole genome shotgun (WGS) entry which is preliminary data.</text>
</comment>
<dbReference type="SMART" id="SM00382">
    <property type="entry name" value="AAA"/>
    <property type="match status" value="1"/>
</dbReference>
<evidence type="ECO:0000313" key="6">
    <source>
        <dbReference type="Proteomes" id="UP000609323"/>
    </source>
</evidence>
<proteinExistence type="predicted"/>